<evidence type="ECO:0000313" key="1">
    <source>
        <dbReference type="EMBL" id="SHF34725.1"/>
    </source>
</evidence>
<dbReference type="RefSeq" id="WP_073157702.1">
    <property type="nucleotide sequence ID" value="NZ_FQVL01000016.1"/>
</dbReference>
<proteinExistence type="predicted"/>
<sequence>MKEQQINEWVKSLSYTIHVQSEDSWKIEIMERYKEPSKVTFQTCCAKQSFEHLQNKGLPPILAGFKCCQCNAESHKVLKGTRLILLKNGSFIFLFDFAEGFD</sequence>
<keyword evidence="2" id="KW-1185">Reference proteome</keyword>
<protein>
    <submittedName>
        <fullName evidence="1">Uncharacterized protein</fullName>
    </submittedName>
</protein>
<dbReference type="Proteomes" id="UP000184476">
    <property type="component" value="Unassembled WGS sequence"/>
</dbReference>
<evidence type="ECO:0000313" key="2">
    <source>
        <dbReference type="Proteomes" id="UP000184476"/>
    </source>
</evidence>
<dbReference type="EMBL" id="FQVL01000016">
    <property type="protein sequence ID" value="SHF34725.1"/>
    <property type="molecule type" value="Genomic_DNA"/>
</dbReference>
<dbReference type="AlphaFoldDB" id="A0A1M5AWX5"/>
<accession>A0A1M5AWX5</accession>
<reference evidence="1 2" key="1">
    <citation type="submission" date="2016-11" db="EMBL/GenBank/DDBJ databases">
        <authorList>
            <person name="Jaros S."/>
            <person name="Januszkiewicz K."/>
            <person name="Wedrychowicz H."/>
        </authorList>
    </citation>
    <scope>NUCLEOTIDE SEQUENCE [LARGE SCALE GENOMIC DNA]</scope>
    <source>
        <strain evidence="1 2">DSM 44666</strain>
    </source>
</reference>
<name>A0A1M5AWX5_9BACL</name>
<dbReference type="STRING" id="112248.SAMN05444392_11649"/>
<organism evidence="1 2">
    <name type="scientific">Seinonella peptonophila</name>
    <dbReference type="NCBI Taxonomy" id="112248"/>
    <lineage>
        <taxon>Bacteria</taxon>
        <taxon>Bacillati</taxon>
        <taxon>Bacillota</taxon>
        <taxon>Bacilli</taxon>
        <taxon>Bacillales</taxon>
        <taxon>Thermoactinomycetaceae</taxon>
        <taxon>Seinonella</taxon>
    </lineage>
</organism>
<gene>
    <name evidence="1" type="ORF">SAMN05444392_11649</name>
</gene>